<dbReference type="InterPro" id="IPR003736">
    <property type="entry name" value="PAAI_dom"/>
</dbReference>
<evidence type="ECO:0000313" key="5">
    <source>
        <dbReference type="Proteomes" id="UP000199588"/>
    </source>
</evidence>
<dbReference type="NCBIfam" id="TIGR00369">
    <property type="entry name" value="unchar_dom_1"/>
    <property type="match status" value="1"/>
</dbReference>
<evidence type="ECO:0000259" key="3">
    <source>
        <dbReference type="Pfam" id="PF03061"/>
    </source>
</evidence>
<dbReference type="EMBL" id="FMUQ01000002">
    <property type="protein sequence ID" value="SCX78012.1"/>
    <property type="molecule type" value="Genomic_DNA"/>
</dbReference>
<keyword evidence="2" id="KW-0378">Hydrolase</keyword>
<dbReference type="SUPFAM" id="SSF54637">
    <property type="entry name" value="Thioesterase/thiol ester dehydrase-isomerase"/>
    <property type="match status" value="1"/>
</dbReference>
<name>A0A1G5AJI9_9PAST</name>
<dbReference type="RefSeq" id="WP_011200519.1">
    <property type="nucleotide sequence ID" value="NZ_CP015031.1"/>
</dbReference>
<dbReference type="InterPro" id="IPR029069">
    <property type="entry name" value="HotDog_dom_sf"/>
</dbReference>
<gene>
    <name evidence="4" type="ORF">SAMN02910354_00344</name>
</gene>
<organism evidence="4 5">
    <name type="scientific">Basfia succiniciproducens</name>
    <dbReference type="NCBI Taxonomy" id="653940"/>
    <lineage>
        <taxon>Bacteria</taxon>
        <taxon>Pseudomonadati</taxon>
        <taxon>Pseudomonadota</taxon>
        <taxon>Gammaproteobacteria</taxon>
        <taxon>Pasteurellales</taxon>
        <taxon>Pasteurellaceae</taxon>
        <taxon>Basfia</taxon>
    </lineage>
</organism>
<comment type="caution">
    <text evidence="4">The sequence shown here is derived from an EMBL/GenBank/DDBJ whole genome shotgun (WGS) entry which is preliminary data.</text>
</comment>
<comment type="similarity">
    <text evidence="1">Belongs to the thioesterase PaaI family.</text>
</comment>
<dbReference type="PANTHER" id="PTHR43240">
    <property type="entry name" value="1,4-DIHYDROXY-2-NAPHTHOYL-COA THIOESTERASE 1"/>
    <property type="match status" value="1"/>
</dbReference>
<evidence type="ECO:0000256" key="1">
    <source>
        <dbReference type="ARBA" id="ARBA00008324"/>
    </source>
</evidence>
<evidence type="ECO:0000256" key="2">
    <source>
        <dbReference type="ARBA" id="ARBA00022801"/>
    </source>
</evidence>
<dbReference type="CDD" id="cd03443">
    <property type="entry name" value="PaaI_thioesterase"/>
    <property type="match status" value="1"/>
</dbReference>
<sequence>MGIWTKDYTLSELNQIGEHCSVAHLAIRISAIEENWIEATMPVDQRTKQPFGLLNGGLSVALAETLGSIAGNLCLQEGQAAVGAEINASHLRPATSGLVTARATPVKLGKTLQVWQIDIRNEQNKVCCTSRLTLSVINKNEK</sequence>
<proteinExistence type="inferred from homology"/>
<accession>A0A1G5AJI9</accession>
<feature type="domain" description="Thioesterase" evidence="3">
    <location>
        <begin position="51"/>
        <end position="128"/>
    </location>
</feature>
<dbReference type="InterPro" id="IPR006683">
    <property type="entry name" value="Thioestr_dom"/>
</dbReference>
<dbReference type="Gene3D" id="3.10.129.10">
    <property type="entry name" value="Hotdog Thioesterase"/>
    <property type="match status" value="1"/>
</dbReference>
<protein>
    <submittedName>
        <fullName evidence="4">Uncharacterized domain 1-containing protein</fullName>
    </submittedName>
</protein>
<dbReference type="Pfam" id="PF03061">
    <property type="entry name" value="4HBT"/>
    <property type="match status" value="1"/>
</dbReference>
<reference evidence="4 5" key="1">
    <citation type="submission" date="2016-10" db="EMBL/GenBank/DDBJ databases">
        <authorList>
            <person name="Varghese N."/>
            <person name="Submissions S."/>
        </authorList>
    </citation>
    <scope>NUCLEOTIDE SEQUENCE [LARGE SCALE GENOMIC DNA]</scope>
    <source>
        <strain evidence="4 5">DSM 22022</strain>
    </source>
</reference>
<dbReference type="Proteomes" id="UP000199588">
    <property type="component" value="Unassembled WGS sequence"/>
</dbReference>
<keyword evidence="5" id="KW-1185">Reference proteome</keyword>
<evidence type="ECO:0000313" key="4">
    <source>
        <dbReference type="EMBL" id="SCX78012.1"/>
    </source>
</evidence>
<dbReference type="PANTHER" id="PTHR43240:SF5">
    <property type="entry name" value="1,4-DIHYDROXY-2-NAPHTHOYL-COA THIOESTERASE 1"/>
    <property type="match status" value="1"/>
</dbReference>